<name>A0A3G8WTU8_9FLAO</name>
<gene>
    <name evidence="1" type="primary">apaG</name>
    <name evidence="1" type="ORF">EIH08_04980</name>
</gene>
<dbReference type="EMBL" id="CP034171">
    <property type="protein sequence ID" value="AZI21407.1"/>
    <property type="molecule type" value="Genomic_DNA"/>
</dbReference>
<sequence length="129" mass="14838">MMESRTTSNIRVSVQPVYDYKNSYPSENRFVFRYNIYIENLGNIPVQLLRRKWLIYDVGYGFTEVAGDGVIGLTPEIIPDGDFSYFSNVILRSGFGNMTGTYTFRNLISKEIFDVEIPKFALHSQVLSN</sequence>
<dbReference type="SUPFAM" id="SSF110069">
    <property type="entry name" value="ApaG-like"/>
    <property type="match status" value="1"/>
</dbReference>
<dbReference type="AlphaFoldDB" id="A0A3G8WTU8"/>
<dbReference type="InterPro" id="IPR007474">
    <property type="entry name" value="ApaG_domain"/>
</dbReference>
<reference evidence="2" key="1">
    <citation type="submission" date="2018-11" db="EMBL/GenBank/DDBJ databases">
        <title>Proposal to divide the Flavobacteriaceae and reorganize its genera based on Amino Acid Identity values calculated from whole genome sequences.</title>
        <authorList>
            <person name="Nicholson A.C."/>
            <person name="Gulvik C.A."/>
            <person name="Whitney A.M."/>
            <person name="Humrighouse B.W."/>
            <person name="Bell M."/>
            <person name="Holmes B."/>
            <person name="Steigerwalt A.B."/>
            <person name="Villarma A."/>
            <person name="Sheth M."/>
            <person name="Batra D."/>
            <person name="Pryor J."/>
            <person name="Bernardet J.-F."/>
            <person name="Hugo C."/>
            <person name="Kampfer P."/>
            <person name="Newman J.D."/>
            <person name="McQuiston J.R."/>
        </authorList>
    </citation>
    <scope>NUCLEOTIDE SEQUENCE [LARGE SCALE GENOMIC DNA]</scope>
    <source>
        <strain evidence="2">H4753</strain>
    </source>
</reference>
<dbReference type="Gene3D" id="2.60.40.1470">
    <property type="entry name" value="ApaG domain"/>
    <property type="match status" value="1"/>
</dbReference>
<dbReference type="OrthoDB" id="9795226at2"/>
<dbReference type="Proteomes" id="UP000282297">
    <property type="component" value="Chromosome"/>
</dbReference>
<protein>
    <submittedName>
        <fullName evidence="1">Co2+/Mg2+ efflux protein ApaG</fullName>
    </submittedName>
</protein>
<evidence type="ECO:0000313" key="1">
    <source>
        <dbReference type="EMBL" id="AZI21407.1"/>
    </source>
</evidence>
<organism evidence="1 2">
    <name type="scientific">Chryseobacterium taklimakanense</name>
    <dbReference type="NCBI Taxonomy" id="536441"/>
    <lineage>
        <taxon>Bacteria</taxon>
        <taxon>Pseudomonadati</taxon>
        <taxon>Bacteroidota</taxon>
        <taxon>Flavobacteriia</taxon>
        <taxon>Flavobacteriales</taxon>
        <taxon>Weeksellaceae</taxon>
        <taxon>Chryseobacterium group</taxon>
        <taxon>Chryseobacterium</taxon>
    </lineage>
</organism>
<dbReference type="GO" id="GO:0070987">
    <property type="term" value="P:error-free translesion synthesis"/>
    <property type="evidence" value="ECO:0007669"/>
    <property type="project" value="TreeGrafter"/>
</dbReference>
<dbReference type="PANTHER" id="PTHR14289:SF16">
    <property type="entry name" value="POLYMERASE DELTA-INTERACTING PROTEIN 2"/>
    <property type="match status" value="1"/>
</dbReference>
<dbReference type="Pfam" id="PF04379">
    <property type="entry name" value="DUF525"/>
    <property type="match status" value="1"/>
</dbReference>
<dbReference type="PANTHER" id="PTHR14289">
    <property type="entry name" value="F-BOX ONLY PROTEIN 3"/>
    <property type="match status" value="1"/>
</dbReference>
<accession>A0A3G8WTU8</accession>
<dbReference type="InterPro" id="IPR036767">
    <property type="entry name" value="ApaG_sf"/>
</dbReference>
<dbReference type="NCBIfam" id="NF003967">
    <property type="entry name" value="PRK05461.1"/>
    <property type="match status" value="1"/>
</dbReference>
<proteinExistence type="predicted"/>
<evidence type="ECO:0000313" key="2">
    <source>
        <dbReference type="Proteomes" id="UP000282297"/>
    </source>
</evidence>
<dbReference type="PROSITE" id="PS51087">
    <property type="entry name" value="APAG"/>
    <property type="match status" value="1"/>
</dbReference>